<evidence type="ECO:0000313" key="1">
    <source>
        <dbReference type="Proteomes" id="UP000887579"/>
    </source>
</evidence>
<proteinExistence type="predicted"/>
<reference evidence="2" key="1">
    <citation type="submission" date="2022-11" db="UniProtKB">
        <authorList>
            <consortium name="WormBaseParasite"/>
        </authorList>
    </citation>
    <scope>IDENTIFICATION</scope>
</reference>
<name>A0AC34GRG5_9BILA</name>
<evidence type="ECO:0000313" key="2">
    <source>
        <dbReference type="WBParaSite" id="ES5_v2.g7176.t1"/>
    </source>
</evidence>
<dbReference type="Proteomes" id="UP000887579">
    <property type="component" value="Unplaced"/>
</dbReference>
<sequence length="577" mass="64618">MATKNHCLSDTADIINGKTLNNDEYSNLNLNHNFQSLHAYNESSEKMVKNCRRGQNNVDLKANKDSYSWNKSKQNLSPSSLNLHQKSEEKHEFNKLKSAKSSTLSLHIAAYEKLYEDTDDSEREISKSKNAKASLSKKWGTLKQGFYNSSSSIQNLFEFPRQQENDEETEPEIMQFRASLRLRNPNQESLNDDERTNNVPSSFVNSNRAMDFDFAQQQRSDRRQRTTTFIPSSAVHSDRPERVFEGDFHHQQESDHRGIGDHQSRADFQCRFCNTGFIEEVHPGVNNLTDDDTPNNLNSSENGVNLGQLLGTIFGGSNGGGGGVGVVFGRNAARGNRSNIPQRRSSENPRDPAQRHSTGSDFLQSALFPAMLRSISGNNAPAGRQNNTNRRSASTGPSGSRREAARRNEHSQQNEDGGGGFFEELIRNLVSPSASITIQFGTAGMNIGNLNLGDFATDAGFDEIVSQILNQFDPSANTQRISEEDLQHLPHSKVTQRHVNDEAQCTTCMDQFHLNEDVGELGCHHIFHPDCIIPWLRSHNTCPVCRQTVDPETWRQNPANPVPPEQKEGFRDGDELD</sequence>
<accession>A0AC34GRG5</accession>
<dbReference type="WBParaSite" id="ES5_v2.g7176.t1">
    <property type="protein sequence ID" value="ES5_v2.g7176.t1"/>
    <property type="gene ID" value="ES5_v2.g7176"/>
</dbReference>
<protein>
    <submittedName>
        <fullName evidence="2">RING-type domain-containing protein</fullName>
    </submittedName>
</protein>
<organism evidence="1 2">
    <name type="scientific">Panagrolaimus sp. ES5</name>
    <dbReference type="NCBI Taxonomy" id="591445"/>
    <lineage>
        <taxon>Eukaryota</taxon>
        <taxon>Metazoa</taxon>
        <taxon>Ecdysozoa</taxon>
        <taxon>Nematoda</taxon>
        <taxon>Chromadorea</taxon>
        <taxon>Rhabditida</taxon>
        <taxon>Tylenchina</taxon>
        <taxon>Panagrolaimomorpha</taxon>
        <taxon>Panagrolaimoidea</taxon>
        <taxon>Panagrolaimidae</taxon>
        <taxon>Panagrolaimus</taxon>
    </lineage>
</organism>